<reference evidence="2" key="1">
    <citation type="journal article" date="2019" name="Int. J. Syst. Evol. Microbiol.">
        <title>The Global Catalogue of Microorganisms (GCM) 10K type strain sequencing project: providing services to taxonomists for standard genome sequencing and annotation.</title>
        <authorList>
            <consortium name="The Broad Institute Genomics Platform"/>
            <consortium name="The Broad Institute Genome Sequencing Center for Infectious Disease"/>
            <person name="Wu L."/>
            <person name="Ma J."/>
        </authorList>
    </citation>
    <scope>NUCLEOTIDE SEQUENCE [LARGE SCALE GENOMIC DNA]</scope>
    <source>
        <strain evidence="2">JCM 4316</strain>
    </source>
</reference>
<proteinExistence type="predicted"/>
<dbReference type="Proteomes" id="UP001500253">
    <property type="component" value="Unassembled WGS sequence"/>
</dbReference>
<evidence type="ECO:0000313" key="2">
    <source>
        <dbReference type="Proteomes" id="UP001500253"/>
    </source>
</evidence>
<accession>A0ABP5SA55</accession>
<sequence length="61" mass="6517">MDGRGRVRPGDARLFRLDRTKGQEQALYVAAGKDTLSQQLTGWLADGGVPVLGVRGFGSQS</sequence>
<keyword evidence="2" id="KW-1185">Reference proteome</keyword>
<name>A0ABP5SA55_9ACTN</name>
<protein>
    <submittedName>
        <fullName evidence="1">Uncharacterized protein</fullName>
    </submittedName>
</protein>
<comment type="caution">
    <text evidence="1">The sequence shown here is derived from an EMBL/GenBank/DDBJ whole genome shotgun (WGS) entry which is preliminary data.</text>
</comment>
<gene>
    <name evidence="1" type="ORF">GCM10010246_02750</name>
</gene>
<evidence type="ECO:0000313" key="1">
    <source>
        <dbReference type="EMBL" id="GAA2325165.1"/>
    </source>
</evidence>
<organism evidence="1 2">
    <name type="scientific">Streptomyces cuspidosporus</name>
    <dbReference type="NCBI Taxonomy" id="66882"/>
    <lineage>
        <taxon>Bacteria</taxon>
        <taxon>Bacillati</taxon>
        <taxon>Actinomycetota</taxon>
        <taxon>Actinomycetes</taxon>
        <taxon>Kitasatosporales</taxon>
        <taxon>Streptomycetaceae</taxon>
        <taxon>Streptomyces</taxon>
    </lineage>
</organism>
<dbReference type="EMBL" id="BAAASD010000001">
    <property type="protein sequence ID" value="GAA2325165.1"/>
    <property type="molecule type" value="Genomic_DNA"/>
</dbReference>
<dbReference type="RefSeq" id="WP_346172620.1">
    <property type="nucleotide sequence ID" value="NZ_BAAASD010000001.1"/>
</dbReference>